<dbReference type="CDD" id="cd01879">
    <property type="entry name" value="FeoB"/>
    <property type="match status" value="1"/>
</dbReference>
<keyword evidence="11 15" id="KW-0472">Membrane</keyword>
<dbReference type="InterPro" id="IPR027417">
    <property type="entry name" value="P-loop_NTPase"/>
</dbReference>
<dbReference type="Pfam" id="PF07670">
    <property type="entry name" value="Gate"/>
    <property type="match status" value="2"/>
</dbReference>
<evidence type="ECO:0000259" key="16">
    <source>
        <dbReference type="PROSITE" id="PS51711"/>
    </source>
</evidence>
<dbReference type="PRINTS" id="PR00326">
    <property type="entry name" value="GTP1OBG"/>
</dbReference>
<evidence type="ECO:0000256" key="13">
    <source>
        <dbReference type="PIRSR" id="PIRSR603373-1"/>
    </source>
</evidence>
<feature type="transmembrane region" description="Helical" evidence="15">
    <location>
        <begin position="574"/>
        <end position="593"/>
    </location>
</feature>
<comment type="caution">
    <text evidence="17">The sequence shown here is derived from an EMBL/GenBank/DDBJ whole genome shotgun (WGS) entry which is preliminary data.</text>
</comment>
<evidence type="ECO:0000256" key="11">
    <source>
        <dbReference type="ARBA" id="ARBA00023136"/>
    </source>
</evidence>
<keyword evidence="7 15" id="KW-1133">Transmembrane helix</keyword>
<feature type="binding site" evidence="14">
    <location>
        <position position="31"/>
    </location>
    <ligand>
        <name>Mg(2+)</name>
        <dbReference type="ChEBI" id="CHEBI:18420"/>
        <label>2</label>
    </ligand>
</feature>
<accession>A0A7J2U3P8</accession>
<feature type="transmembrane region" description="Helical" evidence="15">
    <location>
        <begin position="543"/>
        <end position="562"/>
    </location>
</feature>
<keyword evidence="2" id="KW-0813">Transport</keyword>
<feature type="binding site" evidence="14">
    <location>
        <position position="27"/>
    </location>
    <ligand>
        <name>Mg(2+)</name>
        <dbReference type="ChEBI" id="CHEBI:18420"/>
        <label>2</label>
    </ligand>
</feature>
<dbReference type="InterPro" id="IPR003373">
    <property type="entry name" value="Fe2_transport_prot-B"/>
</dbReference>
<keyword evidence="9" id="KW-0406">Ion transport</keyword>
<dbReference type="NCBIfam" id="TIGR00231">
    <property type="entry name" value="small_GTP"/>
    <property type="match status" value="1"/>
</dbReference>
<dbReference type="EMBL" id="DSEU01000046">
    <property type="protein sequence ID" value="HEM67316.1"/>
    <property type="molecule type" value="Genomic_DNA"/>
</dbReference>
<evidence type="ECO:0000256" key="3">
    <source>
        <dbReference type="ARBA" id="ARBA00022475"/>
    </source>
</evidence>
<dbReference type="PROSITE" id="PS51711">
    <property type="entry name" value="G_FEOB"/>
    <property type="match status" value="1"/>
</dbReference>
<feature type="binding site" evidence="14">
    <location>
        <position position="30"/>
    </location>
    <ligand>
        <name>Mg(2+)</name>
        <dbReference type="ChEBI" id="CHEBI:18420"/>
        <label>2</label>
    </ligand>
</feature>
<keyword evidence="10 13" id="KW-0342">GTP-binding</keyword>
<feature type="transmembrane region" description="Helical" evidence="15">
    <location>
        <begin position="449"/>
        <end position="474"/>
    </location>
</feature>
<evidence type="ECO:0000256" key="9">
    <source>
        <dbReference type="ARBA" id="ARBA00023065"/>
    </source>
</evidence>
<dbReference type="InterPro" id="IPR011640">
    <property type="entry name" value="Fe2_transport_prot_B_C"/>
</dbReference>
<feature type="transmembrane region" description="Helical" evidence="15">
    <location>
        <begin position="673"/>
        <end position="696"/>
    </location>
</feature>
<keyword evidence="6 13" id="KW-0547">Nucleotide-binding</keyword>
<evidence type="ECO:0000256" key="1">
    <source>
        <dbReference type="ARBA" id="ARBA00004651"/>
    </source>
</evidence>
<dbReference type="Pfam" id="PF07664">
    <property type="entry name" value="FeoB_C"/>
    <property type="match status" value="1"/>
</dbReference>
<sequence length="700" mass="75719">MSILKNMCKYVVAVVGQPNVGKSTLFNILTGRVERVGNFPGTTVTMNVGTRVYGGESICFVDLPGIYGLKAVSSDEKIARDFIIWGDWDAILVLVDATVGVSGFYLLAQVLQFTKRVVVALTKWDAVQKQGIDVDLEKLRKVFGLPIVTVSALKGEGIEELLEAVMSMIRSPESSNDSLYIDYGPLEPFLTILTEAVKQRAVVRHGIALRGAAVLIAMGDRDLAKRLGLDLEHTYAEVLAKVREAVGGDIEEYIADKIDMFLEEAIGSAMRFRAGYREPVAIPRIFRNPVTGFLTSFAILLSAIFTAFAINTGFPFTTILEMLGQSSVAATLERYTISGIIGMTFDYLKVLVHNTLDSSNSVLASLLADGVIEGVGVVTSFIPLILITLAIMSAIEDSGLGPLMAITLHRLFARFGLSGRAVYPMFISLGCNVPGVIASRAALDDVERFGIIASASFIPCQARLVVMLALVGYILAGHPLLQAITIVGIYFGGMILYLITAKLFRRAVFRVKNPPELLLEIPRLKIPSLRVVWWNSWALTKHFVIRAGTVLTLLVVVVWSLTHFGSQGFITDPSQSFAAGIGAAIGNAIAPLYSLPPETSWKIGFALLAGFIAKENLLATLAVLTGVEEGKTAIEQLGITLPQGLALLAFFMYYVPCMATVATIYGETKSLKLTLLVVAYIIGIALTLSLALYRIAVILH</sequence>
<dbReference type="AlphaFoldDB" id="A0A7J2U3P8"/>
<evidence type="ECO:0000256" key="7">
    <source>
        <dbReference type="ARBA" id="ARBA00022989"/>
    </source>
</evidence>
<comment type="subcellular location">
    <subcellularLocation>
        <location evidence="1">Cell membrane</location>
        <topology evidence="1">Multi-pass membrane protein</topology>
    </subcellularLocation>
</comment>
<feature type="transmembrane region" description="Helical" evidence="15">
    <location>
        <begin position="293"/>
        <end position="314"/>
    </location>
</feature>
<dbReference type="InterPro" id="IPR011642">
    <property type="entry name" value="Gate_dom"/>
</dbReference>
<feature type="transmembrane region" description="Helical" evidence="15">
    <location>
        <begin position="605"/>
        <end position="625"/>
    </location>
</feature>
<keyword evidence="14" id="KW-0479">Metal-binding</keyword>
<dbReference type="GO" id="GO:0046872">
    <property type="term" value="F:metal ion binding"/>
    <property type="evidence" value="ECO:0007669"/>
    <property type="project" value="UniProtKB-KW"/>
</dbReference>
<keyword evidence="5 15" id="KW-0812">Transmembrane</keyword>
<feature type="transmembrane region" description="Helical" evidence="15">
    <location>
        <begin position="480"/>
        <end position="500"/>
    </location>
</feature>
<dbReference type="PANTHER" id="PTHR43185:SF1">
    <property type="entry name" value="FE(2+) TRANSPORTER FEOB"/>
    <property type="match status" value="1"/>
</dbReference>
<evidence type="ECO:0000256" key="8">
    <source>
        <dbReference type="ARBA" id="ARBA00023004"/>
    </source>
</evidence>
<dbReference type="GO" id="GO:0015093">
    <property type="term" value="F:ferrous iron transmembrane transporter activity"/>
    <property type="evidence" value="ECO:0007669"/>
    <property type="project" value="UniProtKB-UniRule"/>
</dbReference>
<keyword evidence="3" id="KW-1003">Cell membrane</keyword>
<evidence type="ECO:0000256" key="6">
    <source>
        <dbReference type="ARBA" id="ARBA00022741"/>
    </source>
</evidence>
<keyword evidence="8" id="KW-0408">Iron</keyword>
<dbReference type="GO" id="GO:0005886">
    <property type="term" value="C:plasma membrane"/>
    <property type="evidence" value="ECO:0007669"/>
    <property type="project" value="UniProtKB-SubCell"/>
</dbReference>
<name>A0A7J2U3P8_9CREN</name>
<feature type="transmembrane region" description="Helical" evidence="15">
    <location>
        <begin position="415"/>
        <end position="437"/>
    </location>
</feature>
<evidence type="ECO:0000313" key="17">
    <source>
        <dbReference type="EMBL" id="HEM67316.1"/>
    </source>
</evidence>
<feature type="transmembrane region" description="Helical" evidence="15">
    <location>
        <begin position="372"/>
        <end position="395"/>
    </location>
</feature>
<gene>
    <name evidence="17" type="primary">feoB</name>
    <name evidence="17" type="ORF">ENO26_07125</name>
</gene>
<dbReference type="NCBIfam" id="TIGR00437">
    <property type="entry name" value="feoB"/>
    <property type="match status" value="1"/>
</dbReference>
<evidence type="ECO:0000256" key="14">
    <source>
        <dbReference type="PIRSR" id="PIRSR603373-2"/>
    </source>
</evidence>
<feature type="transmembrane region" description="Helical" evidence="15">
    <location>
        <begin position="645"/>
        <end position="666"/>
    </location>
</feature>
<dbReference type="InterPro" id="IPR050860">
    <property type="entry name" value="FeoB_GTPase"/>
</dbReference>
<dbReference type="PANTHER" id="PTHR43185">
    <property type="entry name" value="FERROUS IRON TRANSPORT PROTEIN B"/>
    <property type="match status" value="1"/>
</dbReference>
<proteinExistence type="predicted"/>
<evidence type="ECO:0000256" key="4">
    <source>
        <dbReference type="ARBA" id="ARBA00022496"/>
    </source>
</evidence>
<evidence type="ECO:0000256" key="5">
    <source>
        <dbReference type="ARBA" id="ARBA00022692"/>
    </source>
</evidence>
<evidence type="ECO:0000256" key="12">
    <source>
        <dbReference type="NCBIfam" id="TIGR00437"/>
    </source>
</evidence>
<dbReference type="Pfam" id="PF02421">
    <property type="entry name" value="FeoB_N"/>
    <property type="match status" value="1"/>
</dbReference>
<organism evidence="17">
    <name type="scientific">Ignisphaera aggregans</name>
    <dbReference type="NCBI Taxonomy" id="334771"/>
    <lineage>
        <taxon>Archaea</taxon>
        <taxon>Thermoproteota</taxon>
        <taxon>Thermoprotei</taxon>
        <taxon>Desulfurococcales</taxon>
        <taxon>Desulfurococcaceae</taxon>
        <taxon>Ignisphaera</taxon>
    </lineage>
</organism>
<dbReference type="SUPFAM" id="SSF52540">
    <property type="entry name" value="P-loop containing nucleoside triphosphate hydrolases"/>
    <property type="match status" value="1"/>
</dbReference>
<keyword evidence="4" id="KW-0410">Iron transport</keyword>
<evidence type="ECO:0000256" key="2">
    <source>
        <dbReference type="ARBA" id="ARBA00022448"/>
    </source>
</evidence>
<dbReference type="GO" id="GO:0005525">
    <property type="term" value="F:GTP binding"/>
    <property type="evidence" value="ECO:0007669"/>
    <property type="project" value="UniProtKB-KW"/>
</dbReference>
<feature type="binding site" evidence="13">
    <location>
        <begin position="62"/>
        <end position="65"/>
    </location>
    <ligand>
        <name>GTP</name>
        <dbReference type="ChEBI" id="CHEBI:37565"/>
        <label>1</label>
    </ligand>
</feature>
<dbReference type="InterPro" id="IPR005225">
    <property type="entry name" value="Small_GTP-bd"/>
</dbReference>
<protein>
    <recommendedName>
        <fullName evidence="12">Ferrous iron transport protein B</fullName>
    </recommendedName>
</protein>
<evidence type="ECO:0000256" key="10">
    <source>
        <dbReference type="ARBA" id="ARBA00023134"/>
    </source>
</evidence>
<reference evidence="17" key="1">
    <citation type="journal article" date="2020" name="mSystems">
        <title>Genome- and Community-Level Interaction Insights into Carbon Utilization and Element Cycling Functions of Hydrothermarchaeota in Hydrothermal Sediment.</title>
        <authorList>
            <person name="Zhou Z."/>
            <person name="Liu Y."/>
            <person name="Xu W."/>
            <person name="Pan J."/>
            <person name="Luo Z.H."/>
            <person name="Li M."/>
        </authorList>
    </citation>
    <scope>NUCLEOTIDE SEQUENCE [LARGE SCALE GENOMIC DNA]</scope>
    <source>
        <strain evidence="17">SpSt-125</strain>
    </source>
</reference>
<dbReference type="Gene3D" id="3.40.50.300">
    <property type="entry name" value="P-loop containing nucleotide triphosphate hydrolases"/>
    <property type="match status" value="1"/>
</dbReference>
<feature type="domain" description="FeoB-type G" evidence="16">
    <location>
        <begin position="9"/>
        <end position="171"/>
    </location>
</feature>
<evidence type="ECO:0000256" key="15">
    <source>
        <dbReference type="SAM" id="Phobius"/>
    </source>
</evidence>
<dbReference type="InterPro" id="IPR006073">
    <property type="entry name" value="GTP-bd"/>
</dbReference>
<dbReference type="InterPro" id="IPR030389">
    <property type="entry name" value="G_FEOB_dom"/>
</dbReference>
<feature type="binding site" evidence="13">
    <location>
        <begin position="16"/>
        <end position="23"/>
    </location>
    <ligand>
        <name>GTP</name>
        <dbReference type="ChEBI" id="CHEBI:37565"/>
        <label>1</label>
    </ligand>
</feature>
<keyword evidence="14" id="KW-0460">Magnesium</keyword>